<dbReference type="InterPro" id="IPR058030">
    <property type="entry name" value="TRIM8/14/16/25/29/45/65_CC"/>
</dbReference>
<dbReference type="InterPro" id="IPR013320">
    <property type="entry name" value="ConA-like_dom_sf"/>
</dbReference>
<dbReference type="EMBL" id="JAERUA010000011">
    <property type="protein sequence ID" value="KAI1894080.1"/>
    <property type="molecule type" value="Genomic_DNA"/>
</dbReference>
<dbReference type="InterPro" id="IPR001870">
    <property type="entry name" value="B30.2/SPRY"/>
</dbReference>
<evidence type="ECO:0000313" key="11">
    <source>
        <dbReference type="EMBL" id="KAI1894080.1"/>
    </source>
</evidence>
<gene>
    <name evidence="11" type="ORF">AGOR_G00130310</name>
</gene>
<dbReference type="CDD" id="cd16040">
    <property type="entry name" value="SPRY_PRY_SNTX"/>
    <property type="match status" value="1"/>
</dbReference>
<evidence type="ECO:0000256" key="5">
    <source>
        <dbReference type="ARBA" id="ARBA00022859"/>
    </source>
</evidence>
<dbReference type="PROSITE" id="PS00518">
    <property type="entry name" value="ZF_RING_1"/>
    <property type="match status" value="1"/>
</dbReference>
<evidence type="ECO:0000256" key="7">
    <source>
        <dbReference type="SAM" id="MobiDB-lite"/>
    </source>
</evidence>
<evidence type="ECO:0000313" key="12">
    <source>
        <dbReference type="Proteomes" id="UP000829720"/>
    </source>
</evidence>
<dbReference type="PRINTS" id="PR01407">
    <property type="entry name" value="BUTYPHLNCDUF"/>
</dbReference>
<protein>
    <recommendedName>
        <fullName evidence="13">Tripartite motif-containing protein 16-like</fullName>
    </recommendedName>
</protein>
<dbReference type="SUPFAM" id="SSF57850">
    <property type="entry name" value="RING/U-box"/>
    <property type="match status" value="1"/>
</dbReference>
<dbReference type="GO" id="GO:0045087">
    <property type="term" value="P:innate immune response"/>
    <property type="evidence" value="ECO:0007669"/>
    <property type="project" value="UniProtKB-KW"/>
</dbReference>
<dbReference type="SUPFAM" id="SSF57845">
    <property type="entry name" value="B-box zinc-binding domain"/>
    <property type="match status" value="1"/>
</dbReference>
<dbReference type="InterPro" id="IPR051051">
    <property type="entry name" value="E3_ubiq-ligase_TRIM/RNF"/>
</dbReference>
<dbReference type="SMART" id="SM00449">
    <property type="entry name" value="SPRY"/>
    <property type="match status" value="1"/>
</dbReference>
<dbReference type="InterPro" id="IPR001841">
    <property type="entry name" value="Znf_RING"/>
</dbReference>
<keyword evidence="2" id="KW-0479">Metal-binding</keyword>
<evidence type="ECO:0000259" key="9">
    <source>
        <dbReference type="PROSITE" id="PS50119"/>
    </source>
</evidence>
<dbReference type="InterPro" id="IPR003877">
    <property type="entry name" value="SPRY_dom"/>
</dbReference>
<dbReference type="PROSITE" id="PS50119">
    <property type="entry name" value="ZF_BBOX"/>
    <property type="match status" value="1"/>
</dbReference>
<dbReference type="InterPro" id="IPR013083">
    <property type="entry name" value="Znf_RING/FYVE/PHD"/>
</dbReference>
<sequence length="577" mass="64691">MASATFPEEFSCSVCLEILHDPATLPCGHTYCLPCIQGHWDRGEAKQEYSCPQCRKAFKPRPMLARSTLLVEAMEKLRVRGEVEGNLPSISSAPLSLPSPPHTGPQGGGLYPQLSASPQLCHKHQRPLELFCQEDQECVCPVCGDHAHRGHRVVSVEAERAERQREVAEMQRDTHRRIQESERDLQLLPQNARAHKELLLAVQREARELFTELKCSLELTGSRVLELLGAQEMAEGCRAEGHIHRLEQHLAQLRRQDGELRRLLHIQDSYCFLKNFLTLDFTHLDGEEKLAGVSSEAALQGVQAALGELRDTHQEICKASLALIFRTVNDTSALAPAPRAGLPPSSVPSEHTAELSPQTPVNEVEDHRKANQNPTSGKGSQTQGFQHPQPKTREELLKFRFVPTLDPDTAFRQVWLSQGGHKATLRAETQPYPEHPDRFLYWRQVLCREPLAGSPYYWEVEWSGQKVTIGVAYAAMGRKGSDDSCRLGHNDQSWSLYWSGTGFSLWHCGQEMAISGPKARRVGVYLDQQAGVLAFYRVSQDQVHLLHRIQTEFSGPLYPGFRFWSGVGCSITICQLG</sequence>
<feature type="domain" description="B box-type" evidence="9">
    <location>
        <begin position="116"/>
        <end position="156"/>
    </location>
</feature>
<dbReference type="SMART" id="SM00184">
    <property type="entry name" value="RING"/>
    <property type="match status" value="1"/>
</dbReference>
<dbReference type="Pfam" id="PF25600">
    <property type="entry name" value="TRIM_CC"/>
    <property type="match status" value="1"/>
</dbReference>
<dbReference type="PROSITE" id="PS50188">
    <property type="entry name" value="B302_SPRY"/>
    <property type="match status" value="1"/>
</dbReference>
<dbReference type="Gene3D" id="2.60.120.920">
    <property type="match status" value="1"/>
</dbReference>
<evidence type="ECO:0000256" key="6">
    <source>
        <dbReference type="PROSITE-ProRule" id="PRU00024"/>
    </source>
</evidence>
<dbReference type="InterPro" id="IPR003879">
    <property type="entry name" value="Butyrophylin_SPRY"/>
</dbReference>
<proteinExistence type="predicted"/>
<evidence type="ECO:0000259" key="8">
    <source>
        <dbReference type="PROSITE" id="PS50089"/>
    </source>
</evidence>
<evidence type="ECO:0000256" key="1">
    <source>
        <dbReference type="ARBA" id="ARBA00022588"/>
    </source>
</evidence>
<keyword evidence="4" id="KW-0862">Zinc</keyword>
<dbReference type="Pfam" id="PF15227">
    <property type="entry name" value="zf-C3HC4_4"/>
    <property type="match status" value="1"/>
</dbReference>
<feature type="domain" description="B30.2/SPRY" evidence="10">
    <location>
        <begin position="383"/>
        <end position="577"/>
    </location>
</feature>
<evidence type="ECO:0000259" key="10">
    <source>
        <dbReference type="PROSITE" id="PS50188"/>
    </source>
</evidence>
<feature type="region of interest" description="Disordered" evidence="7">
    <location>
        <begin position="336"/>
        <end position="390"/>
    </location>
</feature>
<dbReference type="SUPFAM" id="SSF49899">
    <property type="entry name" value="Concanavalin A-like lectins/glucanases"/>
    <property type="match status" value="1"/>
</dbReference>
<dbReference type="Gene3D" id="3.30.160.60">
    <property type="entry name" value="Classic Zinc Finger"/>
    <property type="match status" value="1"/>
</dbReference>
<name>A0A8T3DCX3_9TELE</name>
<dbReference type="InterPro" id="IPR017907">
    <property type="entry name" value="Znf_RING_CS"/>
</dbReference>
<evidence type="ECO:0000256" key="4">
    <source>
        <dbReference type="ARBA" id="ARBA00022833"/>
    </source>
</evidence>
<feature type="compositionally biased region" description="Polar residues" evidence="7">
    <location>
        <begin position="371"/>
        <end position="386"/>
    </location>
</feature>
<dbReference type="GO" id="GO:0005737">
    <property type="term" value="C:cytoplasm"/>
    <property type="evidence" value="ECO:0007669"/>
    <property type="project" value="UniProtKB-ARBA"/>
</dbReference>
<reference evidence="11" key="1">
    <citation type="submission" date="2021-01" db="EMBL/GenBank/DDBJ databases">
        <authorList>
            <person name="Zahm M."/>
            <person name="Roques C."/>
            <person name="Cabau C."/>
            <person name="Klopp C."/>
            <person name="Donnadieu C."/>
            <person name="Jouanno E."/>
            <person name="Lampietro C."/>
            <person name="Louis A."/>
            <person name="Herpin A."/>
            <person name="Echchiki A."/>
            <person name="Berthelot C."/>
            <person name="Parey E."/>
            <person name="Roest-Crollius H."/>
            <person name="Braasch I."/>
            <person name="Postlethwait J."/>
            <person name="Bobe J."/>
            <person name="Montfort J."/>
            <person name="Bouchez O."/>
            <person name="Begum T."/>
            <person name="Mejri S."/>
            <person name="Adams A."/>
            <person name="Chen W.-J."/>
            <person name="Guiguen Y."/>
        </authorList>
    </citation>
    <scope>NUCLEOTIDE SEQUENCE</scope>
    <source>
        <tissue evidence="11">Blood</tissue>
    </source>
</reference>
<dbReference type="Pfam" id="PF00643">
    <property type="entry name" value="zf-B_box"/>
    <property type="match status" value="1"/>
</dbReference>
<dbReference type="AlphaFoldDB" id="A0A8T3DCX3"/>
<dbReference type="Gene3D" id="3.30.40.10">
    <property type="entry name" value="Zinc/RING finger domain, C3HC4 (zinc finger)"/>
    <property type="match status" value="1"/>
</dbReference>
<dbReference type="SMART" id="SM00336">
    <property type="entry name" value="BBOX"/>
    <property type="match status" value="1"/>
</dbReference>
<keyword evidence="12" id="KW-1185">Reference proteome</keyword>
<dbReference type="PANTHER" id="PTHR25465:SF14">
    <property type="entry name" value="E3 UBIQUITIN-PROTEIN LIGASE TRIM65"/>
    <property type="match status" value="1"/>
</dbReference>
<dbReference type="SMART" id="SM00589">
    <property type="entry name" value="PRY"/>
    <property type="match status" value="1"/>
</dbReference>
<organism evidence="11 12">
    <name type="scientific">Albula goreensis</name>
    <dbReference type="NCBI Taxonomy" id="1534307"/>
    <lineage>
        <taxon>Eukaryota</taxon>
        <taxon>Metazoa</taxon>
        <taxon>Chordata</taxon>
        <taxon>Craniata</taxon>
        <taxon>Vertebrata</taxon>
        <taxon>Euteleostomi</taxon>
        <taxon>Actinopterygii</taxon>
        <taxon>Neopterygii</taxon>
        <taxon>Teleostei</taxon>
        <taxon>Albuliformes</taxon>
        <taxon>Albulidae</taxon>
        <taxon>Albula</taxon>
    </lineage>
</organism>
<keyword evidence="1" id="KW-0399">Innate immunity</keyword>
<feature type="domain" description="RING-type" evidence="8">
    <location>
        <begin position="12"/>
        <end position="55"/>
    </location>
</feature>
<dbReference type="OrthoDB" id="6270329at2759"/>
<evidence type="ECO:0008006" key="13">
    <source>
        <dbReference type="Google" id="ProtNLM"/>
    </source>
</evidence>
<evidence type="ECO:0000256" key="3">
    <source>
        <dbReference type="ARBA" id="ARBA00022771"/>
    </source>
</evidence>
<dbReference type="InterPro" id="IPR043136">
    <property type="entry name" value="B30.2/SPRY_sf"/>
</dbReference>
<dbReference type="InterPro" id="IPR000315">
    <property type="entry name" value="Znf_B-box"/>
</dbReference>
<evidence type="ECO:0000256" key="2">
    <source>
        <dbReference type="ARBA" id="ARBA00022723"/>
    </source>
</evidence>
<dbReference type="GO" id="GO:0008270">
    <property type="term" value="F:zinc ion binding"/>
    <property type="evidence" value="ECO:0007669"/>
    <property type="project" value="UniProtKB-KW"/>
</dbReference>
<dbReference type="PANTHER" id="PTHR25465">
    <property type="entry name" value="B-BOX DOMAIN CONTAINING"/>
    <property type="match status" value="1"/>
</dbReference>
<keyword evidence="5" id="KW-0391">Immunity</keyword>
<accession>A0A8T3DCX3</accession>
<dbReference type="Pfam" id="PF00622">
    <property type="entry name" value="SPRY"/>
    <property type="match status" value="1"/>
</dbReference>
<comment type="caution">
    <text evidence="11">The sequence shown here is derived from an EMBL/GenBank/DDBJ whole genome shotgun (WGS) entry which is preliminary data.</text>
</comment>
<dbReference type="Proteomes" id="UP000829720">
    <property type="component" value="Unassembled WGS sequence"/>
</dbReference>
<dbReference type="PROSITE" id="PS50089">
    <property type="entry name" value="ZF_RING_2"/>
    <property type="match status" value="1"/>
</dbReference>
<keyword evidence="3 6" id="KW-0863">Zinc-finger</keyword>
<dbReference type="InterPro" id="IPR006574">
    <property type="entry name" value="PRY"/>
</dbReference>
<dbReference type="CDD" id="cd19769">
    <property type="entry name" value="Bbox2_TRIM16-like"/>
    <property type="match status" value="1"/>
</dbReference>
<dbReference type="Pfam" id="PF13765">
    <property type="entry name" value="PRY"/>
    <property type="match status" value="1"/>
</dbReference>